<evidence type="ECO:0000313" key="2">
    <source>
        <dbReference type="EMBL" id="MBZ2206464.1"/>
    </source>
</evidence>
<proteinExistence type="predicted"/>
<comment type="caution">
    <text evidence="2">The sequence shown here is derived from an EMBL/GenBank/DDBJ whole genome shotgun (WGS) entry which is preliminary data.</text>
</comment>
<dbReference type="RefSeq" id="WP_223466031.1">
    <property type="nucleotide sequence ID" value="NZ_JAFBIL020000001.1"/>
</dbReference>
<keyword evidence="3" id="KW-1185">Reference proteome</keyword>
<keyword evidence="1" id="KW-0732">Signal</keyword>
<sequence length="99" mass="11241">MKLTLLLVLLSALMGQSHAGGKLPGDVESFVSRREGCDHMRGEVPEPAQKARMREVQREIRRLCTGTDKQLNKLKKKYADEPRVMATLNEFEPDMENSK</sequence>
<evidence type="ECO:0000313" key="3">
    <source>
        <dbReference type="Proteomes" id="UP000809349"/>
    </source>
</evidence>
<dbReference type="EMBL" id="JAFBIL020000001">
    <property type="protein sequence ID" value="MBZ2206464.1"/>
    <property type="molecule type" value="Genomic_DNA"/>
</dbReference>
<dbReference type="Proteomes" id="UP000809349">
    <property type="component" value="Unassembled WGS sequence"/>
</dbReference>
<protein>
    <recommendedName>
        <fullName evidence="4">DUF1090 family protein</fullName>
    </recommendedName>
</protein>
<accession>A0ABS7SKK2</accession>
<reference evidence="2 3" key="2">
    <citation type="submission" date="2021-08" db="EMBL/GenBank/DDBJ databases">
        <title>Massilia sp. R798.</title>
        <authorList>
            <person name="Baek J.H."/>
            <person name="Jung H.S."/>
            <person name="Kim K.R."/>
            <person name="Jeon C.O."/>
        </authorList>
    </citation>
    <scope>NUCLEOTIDE SEQUENCE [LARGE SCALE GENOMIC DNA]</scope>
    <source>
        <strain evidence="2 3">R798</strain>
    </source>
</reference>
<feature type="chain" id="PRO_5045090059" description="DUF1090 family protein" evidence="1">
    <location>
        <begin position="20"/>
        <end position="99"/>
    </location>
</feature>
<organism evidence="2 3">
    <name type="scientific">Massilia soli</name>
    <dbReference type="NCBI Taxonomy" id="2792854"/>
    <lineage>
        <taxon>Bacteria</taxon>
        <taxon>Pseudomonadati</taxon>
        <taxon>Pseudomonadota</taxon>
        <taxon>Betaproteobacteria</taxon>
        <taxon>Burkholderiales</taxon>
        <taxon>Oxalobacteraceae</taxon>
        <taxon>Telluria group</taxon>
        <taxon>Massilia</taxon>
    </lineage>
</organism>
<reference evidence="2 3" key="1">
    <citation type="submission" date="2021-01" db="EMBL/GenBank/DDBJ databases">
        <authorList>
            <person name="Ruan W."/>
            <person name="Khan S.A."/>
            <person name="Jeon C.O."/>
        </authorList>
    </citation>
    <scope>NUCLEOTIDE SEQUENCE [LARGE SCALE GENOMIC DNA]</scope>
    <source>
        <strain evidence="2 3">R798</strain>
    </source>
</reference>
<name>A0ABS7SKK2_9BURK</name>
<evidence type="ECO:0000256" key="1">
    <source>
        <dbReference type="SAM" id="SignalP"/>
    </source>
</evidence>
<gene>
    <name evidence="2" type="ORF">I4X03_004230</name>
</gene>
<feature type="signal peptide" evidence="1">
    <location>
        <begin position="1"/>
        <end position="19"/>
    </location>
</feature>
<evidence type="ECO:0008006" key="4">
    <source>
        <dbReference type="Google" id="ProtNLM"/>
    </source>
</evidence>